<feature type="compositionally biased region" description="Basic and acidic residues" evidence="6">
    <location>
        <begin position="392"/>
        <end position="405"/>
    </location>
</feature>
<evidence type="ECO:0000256" key="7">
    <source>
        <dbReference type="SAM" id="Phobius"/>
    </source>
</evidence>
<accession>A0A6P6S1F2</accession>
<dbReference type="InterPro" id="IPR000885">
    <property type="entry name" value="Fib_collagen_C"/>
</dbReference>
<dbReference type="InterPro" id="IPR036056">
    <property type="entry name" value="Fibrinogen-like_C"/>
</dbReference>
<dbReference type="CDD" id="cd00161">
    <property type="entry name" value="beta-trefoil_Ricin-like"/>
    <property type="match status" value="1"/>
</dbReference>
<dbReference type="RefSeq" id="XP_026193943.1">
    <property type="nucleotide sequence ID" value="XM_026338158.1"/>
</dbReference>
<dbReference type="SUPFAM" id="SSF48452">
    <property type="entry name" value="TPR-like"/>
    <property type="match status" value="2"/>
</dbReference>
<keyword evidence="7" id="KW-1133">Transmembrane helix</keyword>
<dbReference type="InterPro" id="IPR000421">
    <property type="entry name" value="FA58C"/>
</dbReference>
<dbReference type="PROSITE" id="PS50231">
    <property type="entry name" value="RICIN_B_LECTIN"/>
    <property type="match status" value="1"/>
</dbReference>
<dbReference type="InterPro" id="IPR036609">
    <property type="entry name" value="LCCL_sf"/>
</dbReference>
<dbReference type="Gene3D" id="2.60.120.260">
    <property type="entry name" value="Galactose-binding domain-like"/>
    <property type="match status" value="1"/>
</dbReference>
<dbReference type="Pfam" id="PF07719">
    <property type="entry name" value="TPR_2"/>
    <property type="match status" value="1"/>
</dbReference>
<evidence type="ECO:0000256" key="4">
    <source>
        <dbReference type="ARBA" id="ARBA00022803"/>
    </source>
</evidence>
<dbReference type="Gene3D" id="2.60.120.560">
    <property type="entry name" value="Exo-inulinase, domain 1"/>
    <property type="match status" value="2"/>
</dbReference>
<evidence type="ECO:0000259" key="8">
    <source>
        <dbReference type="PROSITE" id="PS50022"/>
    </source>
</evidence>
<dbReference type="InterPro" id="IPR008979">
    <property type="entry name" value="Galactose-bd-like_sf"/>
</dbReference>
<evidence type="ECO:0000256" key="1">
    <source>
        <dbReference type="ARBA" id="ARBA00004613"/>
    </source>
</evidence>
<dbReference type="SMART" id="SM00603">
    <property type="entry name" value="LCCL"/>
    <property type="match status" value="1"/>
</dbReference>
<dbReference type="PROSITE" id="PS50820">
    <property type="entry name" value="LCCL"/>
    <property type="match status" value="1"/>
</dbReference>
<proteinExistence type="predicted"/>
<feature type="region of interest" description="Disordered" evidence="6">
    <location>
        <begin position="941"/>
        <end position="979"/>
    </location>
</feature>
<dbReference type="Gene3D" id="2.80.10.50">
    <property type="match status" value="1"/>
</dbReference>
<dbReference type="InterPro" id="IPR004043">
    <property type="entry name" value="LCCL"/>
</dbReference>
<feature type="domain" description="LCCL" evidence="9">
    <location>
        <begin position="836"/>
        <end position="919"/>
    </location>
</feature>
<dbReference type="Pfam" id="PF00754">
    <property type="entry name" value="F5_F8_type_C"/>
    <property type="match status" value="1"/>
</dbReference>
<dbReference type="SUPFAM" id="SSF50370">
    <property type="entry name" value="Ricin B-like lectins"/>
    <property type="match status" value="1"/>
</dbReference>
<comment type="subcellular location">
    <subcellularLocation>
        <location evidence="1">Secreted</location>
    </subcellularLocation>
</comment>
<dbReference type="InterPro" id="IPR035992">
    <property type="entry name" value="Ricin_B-like_lectins"/>
</dbReference>
<keyword evidence="10" id="KW-1185">Reference proteome</keyword>
<feature type="compositionally biased region" description="Low complexity" evidence="6">
    <location>
        <begin position="945"/>
        <end position="970"/>
    </location>
</feature>
<dbReference type="InterPro" id="IPR011990">
    <property type="entry name" value="TPR-like_helical_dom_sf"/>
</dbReference>
<name>A0A6P6S1F2_9EIME</name>
<gene>
    <name evidence="11" type="primary">LOC34617699</name>
</gene>
<feature type="region of interest" description="Disordered" evidence="6">
    <location>
        <begin position="385"/>
        <end position="414"/>
    </location>
</feature>
<keyword evidence="4 5" id="KW-0802">TPR repeat</keyword>
<dbReference type="InterPro" id="IPR021183">
    <property type="entry name" value="NatA_aux_su"/>
</dbReference>
<dbReference type="Gene3D" id="2.60.120.1000">
    <property type="match status" value="1"/>
</dbReference>
<organism evidence="10 11">
    <name type="scientific">Cyclospora cayetanensis</name>
    <dbReference type="NCBI Taxonomy" id="88456"/>
    <lineage>
        <taxon>Eukaryota</taxon>
        <taxon>Sar</taxon>
        <taxon>Alveolata</taxon>
        <taxon>Apicomplexa</taxon>
        <taxon>Conoidasida</taxon>
        <taxon>Coccidia</taxon>
        <taxon>Eucoccidiorida</taxon>
        <taxon>Eimeriorina</taxon>
        <taxon>Eimeriidae</taxon>
        <taxon>Cyclospora</taxon>
    </lineage>
</organism>
<evidence type="ECO:0000256" key="2">
    <source>
        <dbReference type="ARBA" id="ARBA00022525"/>
    </source>
</evidence>
<dbReference type="PANTHER" id="PTHR22767:SF2">
    <property type="entry name" value="N(ALPHA)-ACETYLTRANSFERASE 15_16, ISOFORM A"/>
    <property type="match status" value="1"/>
</dbReference>
<dbReference type="SUPFAM" id="SSF69848">
    <property type="entry name" value="LCCL domain"/>
    <property type="match status" value="1"/>
</dbReference>
<sequence length="2080" mass="228366">MAVPRLRPRGCIAIFIMQHLLEYSFLIMIFLYDDVTLPIFKILVLKVGNPTFVRAELDFPLWYIVGSTAKVPKVHDLAVFIMKTAAQAALVVWVALSLISRGAAQEASADFYVFNDASATSTYGSGFEPSRALQPGPGYWSSAGDHPTDEQVSWSGTLEVPGKVKGLKIRWEYAPQEVQVSTSADGQNFFVAVPWQPTAGTGPSFDEIISFSSPQECKVIVLTMRKATNQFFGINEITPLGAGQPLFMIVAGITSPSGEMCLQVEGGKMNKEGARVTLRSCEDAIAMGDGRELWFTNPQTQLVSALSHPPLCVVLEGGEEADGGVLILSKCSRALEEGDGRSGWTFQANSQIRLAKPGSWCMTQKNVNGSTSGLVDLVSNSGVTAESSSNADDLHGPQKAIDRDTNTSWASDSFEGTDEHPVTLDINIGKVVRLSSARIDWEQPALAYTLQASSDGTTFMDVASNPANPSASTRDSLGGVDAQYIRILMQKPHPRLGKREEKYRYAIKELGIFASKLEPGIGNCRDAANSDDARDKYFVSYVSTFDSEFAKKIPALGKDVIAKRRSLEVLSGKIEELFPDMETCRDEKGQQSQHLASLSTTVGQLLSSYEKATEGARIVGVDTVIPGDTEEHPARDCYAIKLQVADAVSGFYWVRPRCAHKALRAYCDMETGTMIYVQTKNEFPRIAGRPEGLLASAYEVRQACASIGLEPLVPRALSHIHSATKAAKQMHLQLDGEEGIPIAHDPGCAAGQCSGSFRDFYDGATDLMGLILALASADSSATAWTDTAGLGRSNGDKMGYFALSTTPLAALLCSTNATGEVEQAPALTLKCDEVMEGHEAFKATLNTNILVECPPGCENIEALPVFGSGGVYAERSSICKAGVHAGLIRDGGVFTVAIESPNSSFEGSKQNGIESKSLHLDPGEAIRSMRLFKIRQECPGDTLGPSSSSAQSPQTSFLELSSNSMPASNASPPPYDPALAAASDAAKDLATHGIDPIAVNDAKIDAGTTVGEARKLIKPAEQLGESVFASALSLFRDTEILTNRLLATSAGVATRLEYLQDELKHLEDTHIVQGGYKSYQLNPQDTTFEKEFRVEDSSFTHGGPSHWGFAALVSGHQNVFGQSTAIRGTAEVHGTYALLRRHSFYDFILHVEFLPMGSGCVGIGFRMKDHDNGYLLLLHQKKGRKTLERLEKGVRKTIAERKDGGFIQGIWHKVRIQGMGGHITVCIGEEDEPDAEIFTVLDERFASGAIGFFTSGMQDGAYFDKLRVEALPCETPQTLLPPLPPQCSVFTDTYFSSVGVLYKILDGEDKGGAVGHWEYRDRIGGRNQVLAQLNAVSGASEVGTMAILKGQRMCKNGFISFDFFSQCTRGAIGAVFRFVSEETYMILEATATELRLRSVVNKKSSVIGRKAIELGINVWHTLHVAFEGSRVAVRLQNADSVATKLVVEIPSEKEAPTDGAVGLSAFNCGGVAFDTIQLSPMRLETRAEPRFVEAVVSDKIWSACTSTEHFIARREHCMEMLPNKSKARQLSCAADYCSECCAFHTSLLSPQHKIRCERGCTQKTRAAQDAEAAFNTKVQRCATARDKRAALCSQWLYEQKHNKKALKQADLILKKFPEHGETLSMKGLILSNMGNDKKQDAYDYAKRGLRADITNCVCWHVLGLLYRQDKDYAEASKCFVQTLRLDPNNYQAMRDLAHLQIHERNLQGFLETRRHILKARSRFIREWAAFAVANHLVGRLTIAQDILGEMENQFGESRDLDPFEKSEIMLYKATLLEEMGEYRKCYDFLAQREADILDETSLLEMQGRMSIFLRDYEKGRAAYKRLIESNKDNERYILGFMACDEDARIRELFALPSCSLNGAIGKADSMDFRKNLKQLQGGKIFQSTANAYVCLMPGSLRSSGEDGSGWLESCFTSQADRESRLQDPELHPVSGWKPWQTPKAPPSFRLVRIPPDEIQDAISKYFSGAPRCFFPAFRPFLHLYFPCLALITPSMTGAVLCVCMWAIDHTPTFADLYLVKGRIFKHAGAYHEACELHEKARNLDLADRLSHEVYAYFAHSPTFTPSDRRGACGLVQLYEL</sequence>
<evidence type="ECO:0000259" key="9">
    <source>
        <dbReference type="PROSITE" id="PS50820"/>
    </source>
</evidence>
<dbReference type="Gene3D" id="1.25.40.1040">
    <property type="match status" value="2"/>
</dbReference>
<dbReference type="Proteomes" id="UP000515125">
    <property type="component" value="Unplaced"/>
</dbReference>
<dbReference type="InterPro" id="IPR019734">
    <property type="entry name" value="TPR_rpt"/>
</dbReference>
<keyword evidence="2" id="KW-0964">Secreted</keyword>
<evidence type="ECO:0000256" key="6">
    <source>
        <dbReference type="SAM" id="MobiDB-lite"/>
    </source>
</evidence>
<dbReference type="GO" id="GO:0005737">
    <property type="term" value="C:cytoplasm"/>
    <property type="evidence" value="ECO:0007669"/>
    <property type="project" value="UniProtKB-ARBA"/>
</dbReference>
<dbReference type="Pfam" id="PF12569">
    <property type="entry name" value="NatA_aux_su"/>
    <property type="match status" value="2"/>
</dbReference>
<keyword evidence="7" id="KW-0472">Membrane</keyword>
<dbReference type="GO" id="GO:0005201">
    <property type="term" value="F:extracellular matrix structural constituent"/>
    <property type="evidence" value="ECO:0007669"/>
    <property type="project" value="InterPro"/>
</dbReference>
<dbReference type="SMART" id="SM00028">
    <property type="entry name" value="TPR"/>
    <property type="match status" value="4"/>
</dbReference>
<dbReference type="GO" id="GO:0005576">
    <property type="term" value="C:extracellular region"/>
    <property type="evidence" value="ECO:0007669"/>
    <property type="project" value="UniProtKB-SubCell"/>
</dbReference>
<keyword evidence="3" id="KW-0677">Repeat</keyword>
<evidence type="ECO:0000256" key="3">
    <source>
        <dbReference type="ARBA" id="ARBA00022737"/>
    </source>
</evidence>
<dbReference type="SUPFAM" id="SSF49785">
    <property type="entry name" value="Galactose-binding domain-like"/>
    <property type="match status" value="2"/>
</dbReference>
<dbReference type="Pfam" id="PF01410">
    <property type="entry name" value="COLFI"/>
    <property type="match status" value="1"/>
</dbReference>
<dbReference type="SUPFAM" id="SSF56496">
    <property type="entry name" value="Fibrinogen C-terminal domain-like"/>
    <property type="match status" value="1"/>
</dbReference>
<dbReference type="OrthoDB" id="347648at2759"/>
<feature type="domain" description="F5/8 type C" evidence="8">
    <location>
        <begin position="361"/>
        <end position="487"/>
    </location>
</feature>
<dbReference type="PROSITE" id="PS50022">
    <property type="entry name" value="FA58C_3"/>
    <property type="match status" value="1"/>
</dbReference>
<evidence type="ECO:0000313" key="10">
    <source>
        <dbReference type="Proteomes" id="UP000515125"/>
    </source>
</evidence>
<evidence type="ECO:0000313" key="11">
    <source>
        <dbReference type="RefSeq" id="XP_026193943.1"/>
    </source>
</evidence>
<feature type="transmembrane region" description="Helical" evidence="7">
    <location>
        <begin position="12"/>
        <end position="32"/>
    </location>
</feature>
<protein>
    <submittedName>
        <fullName evidence="11">Uncharacterized protein LOC34617699</fullName>
    </submittedName>
</protein>
<dbReference type="InterPro" id="IPR013105">
    <property type="entry name" value="TPR_2"/>
</dbReference>
<dbReference type="GeneID" id="34617699"/>
<keyword evidence="7" id="KW-0812">Transmembrane</keyword>
<feature type="transmembrane region" description="Helical" evidence="7">
    <location>
        <begin position="1983"/>
        <end position="2007"/>
    </location>
</feature>
<feature type="repeat" description="TPR" evidence="5">
    <location>
        <begin position="1656"/>
        <end position="1689"/>
    </location>
</feature>
<dbReference type="PROSITE" id="PS50005">
    <property type="entry name" value="TPR"/>
    <property type="match status" value="1"/>
</dbReference>
<dbReference type="Pfam" id="PF03815">
    <property type="entry name" value="LCCL"/>
    <property type="match status" value="1"/>
</dbReference>
<dbReference type="Gene3D" id="2.170.130.20">
    <property type="entry name" value="LCCL-like domain"/>
    <property type="match status" value="1"/>
</dbReference>
<dbReference type="PANTHER" id="PTHR22767">
    <property type="entry name" value="N-TERMINAL ACETYLTRANSFERASE-RELATED"/>
    <property type="match status" value="1"/>
</dbReference>
<reference evidence="11" key="1">
    <citation type="submission" date="2025-08" db="UniProtKB">
        <authorList>
            <consortium name="RefSeq"/>
        </authorList>
    </citation>
    <scope>IDENTIFICATION</scope>
</reference>
<evidence type="ECO:0000256" key="5">
    <source>
        <dbReference type="PROSITE-ProRule" id="PRU00339"/>
    </source>
</evidence>